<keyword evidence="3" id="KW-1185">Reference proteome</keyword>
<organism evidence="2 3">
    <name type="scientific">Penicillium citrinum</name>
    <dbReference type="NCBI Taxonomy" id="5077"/>
    <lineage>
        <taxon>Eukaryota</taxon>
        <taxon>Fungi</taxon>
        <taxon>Dikarya</taxon>
        <taxon>Ascomycota</taxon>
        <taxon>Pezizomycotina</taxon>
        <taxon>Eurotiomycetes</taxon>
        <taxon>Eurotiomycetidae</taxon>
        <taxon>Eurotiales</taxon>
        <taxon>Aspergillaceae</taxon>
        <taxon>Penicillium</taxon>
    </lineage>
</organism>
<dbReference type="RefSeq" id="XP_056505035.1">
    <property type="nucleotide sequence ID" value="XM_056639278.1"/>
</dbReference>
<dbReference type="OrthoDB" id="4311059at2759"/>
<feature type="transmembrane region" description="Helical" evidence="1">
    <location>
        <begin position="54"/>
        <end position="71"/>
    </location>
</feature>
<keyword evidence="1" id="KW-0472">Membrane</keyword>
<dbReference type="InterPro" id="IPR029063">
    <property type="entry name" value="SAM-dependent_MTases_sf"/>
</dbReference>
<name>A0A9W9PCR6_PENCI</name>
<dbReference type="Proteomes" id="UP001147733">
    <property type="component" value="Unassembled WGS sequence"/>
</dbReference>
<reference evidence="2" key="2">
    <citation type="journal article" date="2023" name="IMA Fungus">
        <title>Comparative genomic study of the Penicillium genus elucidates a diverse pangenome and 15 lateral gene transfer events.</title>
        <authorList>
            <person name="Petersen C."/>
            <person name="Sorensen T."/>
            <person name="Nielsen M.R."/>
            <person name="Sondergaard T.E."/>
            <person name="Sorensen J.L."/>
            <person name="Fitzpatrick D.A."/>
            <person name="Frisvad J.C."/>
            <person name="Nielsen K.L."/>
        </authorList>
    </citation>
    <scope>NUCLEOTIDE SEQUENCE</scope>
    <source>
        <strain evidence="2">IBT 23319</strain>
    </source>
</reference>
<protein>
    <submittedName>
        <fullName evidence="2">Uncharacterized protein</fullName>
    </submittedName>
</protein>
<comment type="caution">
    <text evidence="2">The sequence shown here is derived from an EMBL/GenBank/DDBJ whole genome shotgun (WGS) entry which is preliminary data.</text>
</comment>
<keyword evidence="1" id="KW-1133">Transmembrane helix</keyword>
<dbReference type="GeneID" id="81378445"/>
<proteinExistence type="predicted"/>
<accession>A0A9W9PCR6</accession>
<gene>
    <name evidence="2" type="ORF">N7469_000358</name>
</gene>
<evidence type="ECO:0000256" key="1">
    <source>
        <dbReference type="SAM" id="Phobius"/>
    </source>
</evidence>
<dbReference type="Gene3D" id="3.40.50.150">
    <property type="entry name" value="Vaccinia Virus protein VP39"/>
    <property type="match status" value="1"/>
</dbReference>
<reference evidence="2" key="1">
    <citation type="submission" date="2022-11" db="EMBL/GenBank/DDBJ databases">
        <authorList>
            <person name="Petersen C."/>
        </authorList>
    </citation>
    <scope>NUCLEOTIDE SEQUENCE</scope>
    <source>
        <strain evidence="2">IBT 23319</strain>
    </source>
</reference>
<evidence type="ECO:0000313" key="3">
    <source>
        <dbReference type="Proteomes" id="UP001147733"/>
    </source>
</evidence>
<evidence type="ECO:0000313" key="2">
    <source>
        <dbReference type="EMBL" id="KAJ5242031.1"/>
    </source>
</evidence>
<dbReference type="EMBL" id="JAPQKT010000001">
    <property type="protein sequence ID" value="KAJ5242031.1"/>
    <property type="molecule type" value="Genomic_DNA"/>
</dbReference>
<keyword evidence="1" id="KW-0812">Transmembrane</keyword>
<dbReference type="SUPFAM" id="SSF53335">
    <property type="entry name" value="S-adenosyl-L-methionine-dependent methyltransferases"/>
    <property type="match status" value="1"/>
</dbReference>
<sequence>MENVQKNVHFRAPIGSNPQRILDVGTGQGTWAIEVADQFPSGETHHSFRRRWQFLLNVPLAIVCGVALYPPRLLGYHPTAFSKSMIFLENEIAPRKNGVEQYSILQ</sequence>
<dbReference type="AlphaFoldDB" id="A0A9W9PCR6"/>